<proteinExistence type="predicted"/>
<feature type="transmembrane region" description="Helical" evidence="1">
    <location>
        <begin position="135"/>
        <end position="156"/>
    </location>
</feature>
<feature type="domain" description="Phosphatidic acid phosphatase type 2/haloperoxidase" evidence="2">
    <location>
        <begin position="60"/>
        <end position="177"/>
    </location>
</feature>
<evidence type="ECO:0000313" key="4">
    <source>
        <dbReference type="Proteomes" id="UP001597546"/>
    </source>
</evidence>
<evidence type="ECO:0000313" key="3">
    <source>
        <dbReference type="EMBL" id="MFD2732460.1"/>
    </source>
</evidence>
<sequence>MLEEILKLDHQLFQAINTGLSNSFFDWLMPIMRNKYTWIPLYIGIIIFAIKTYKTKGLYLVLFLATTVGIADFGSASILKPIFKRDRPCNEVAFQANVIARVPCGSGKSFPSTHASDHFSIAIFLSVLFFKKWKYFTAIAVFWAALICVSQVYVGVHFPFDVTFGAIFGSLIGFLVAKLFLKYIPFKA</sequence>
<name>A0ABW5TTB4_9SPHI</name>
<keyword evidence="1" id="KW-1133">Transmembrane helix</keyword>
<dbReference type="PANTHER" id="PTHR14969">
    <property type="entry name" value="SPHINGOSINE-1-PHOSPHATE PHOSPHOHYDROLASE"/>
    <property type="match status" value="1"/>
</dbReference>
<evidence type="ECO:0000259" key="2">
    <source>
        <dbReference type="SMART" id="SM00014"/>
    </source>
</evidence>
<dbReference type="SUPFAM" id="SSF48317">
    <property type="entry name" value="Acid phosphatase/Vanadium-dependent haloperoxidase"/>
    <property type="match status" value="1"/>
</dbReference>
<keyword evidence="1" id="KW-0812">Transmembrane</keyword>
<feature type="transmembrane region" description="Helical" evidence="1">
    <location>
        <begin position="36"/>
        <end position="53"/>
    </location>
</feature>
<protein>
    <submittedName>
        <fullName evidence="3">Phosphatase PAP2 family protein</fullName>
    </submittedName>
</protein>
<dbReference type="Gene3D" id="1.20.144.10">
    <property type="entry name" value="Phosphatidic acid phosphatase type 2/haloperoxidase"/>
    <property type="match status" value="1"/>
</dbReference>
<comment type="caution">
    <text evidence="3">The sequence shown here is derived from an EMBL/GenBank/DDBJ whole genome shotgun (WGS) entry which is preliminary data.</text>
</comment>
<dbReference type="EMBL" id="JBHULV010000044">
    <property type="protein sequence ID" value="MFD2732460.1"/>
    <property type="molecule type" value="Genomic_DNA"/>
</dbReference>
<keyword evidence="1" id="KW-0472">Membrane</keyword>
<dbReference type="PANTHER" id="PTHR14969:SF13">
    <property type="entry name" value="AT30094P"/>
    <property type="match status" value="1"/>
</dbReference>
<organism evidence="3 4">
    <name type="scientific">Pedobacter alpinus</name>
    <dbReference type="NCBI Taxonomy" id="1590643"/>
    <lineage>
        <taxon>Bacteria</taxon>
        <taxon>Pseudomonadati</taxon>
        <taxon>Bacteroidota</taxon>
        <taxon>Sphingobacteriia</taxon>
        <taxon>Sphingobacteriales</taxon>
        <taxon>Sphingobacteriaceae</taxon>
        <taxon>Pedobacter</taxon>
    </lineage>
</organism>
<accession>A0ABW5TTB4</accession>
<dbReference type="Proteomes" id="UP001597546">
    <property type="component" value="Unassembled WGS sequence"/>
</dbReference>
<gene>
    <name evidence="3" type="ORF">ACFSSE_12185</name>
</gene>
<dbReference type="Pfam" id="PF01569">
    <property type="entry name" value="PAP2"/>
    <property type="match status" value="1"/>
</dbReference>
<dbReference type="InterPro" id="IPR036938">
    <property type="entry name" value="PAP2/HPO_sf"/>
</dbReference>
<feature type="transmembrane region" description="Helical" evidence="1">
    <location>
        <begin position="59"/>
        <end position="79"/>
    </location>
</feature>
<dbReference type="SMART" id="SM00014">
    <property type="entry name" value="acidPPc"/>
    <property type="match status" value="1"/>
</dbReference>
<feature type="transmembrane region" description="Helical" evidence="1">
    <location>
        <begin position="162"/>
        <end position="181"/>
    </location>
</feature>
<keyword evidence="4" id="KW-1185">Reference proteome</keyword>
<dbReference type="RefSeq" id="WP_379040249.1">
    <property type="nucleotide sequence ID" value="NZ_JBHSKW010000001.1"/>
</dbReference>
<reference evidence="4" key="1">
    <citation type="journal article" date="2019" name="Int. J. Syst. Evol. Microbiol.">
        <title>The Global Catalogue of Microorganisms (GCM) 10K type strain sequencing project: providing services to taxonomists for standard genome sequencing and annotation.</title>
        <authorList>
            <consortium name="The Broad Institute Genomics Platform"/>
            <consortium name="The Broad Institute Genome Sequencing Center for Infectious Disease"/>
            <person name="Wu L."/>
            <person name="Ma J."/>
        </authorList>
    </citation>
    <scope>NUCLEOTIDE SEQUENCE [LARGE SCALE GENOMIC DNA]</scope>
    <source>
        <strain evidence="4">KCTC 42456</strain>
    </source>
</reference>
<dbReference type="InterPro" id="IPR000326">
    <property type="entry name" value="PAP2/HPO"/>
</dbReference>
<evidence type="ECO:0000256" key="1">
    <source>
        <dbReference type="SAM" id="Phobius"/>
    </source>
</evidence>